<dbReference type="AlphaFoldDB" id="A0A8X8VV03"/>
<keyword evidence="2" id="KW-1185">Reference proteome</keyword>
<reference evidence="1" key="2">
    <citation type="submission" date="2020-08" db="EMBL/GenBank/DDBJ databases">
        <title>Plant Genome Project.</title>
        <authorList>
            <person name="Zhang R.-G."/>
        </authorList>
    </citation>
    <scope>NUCLEOTIDE SEQUENCE</scope>
    <source>
        <strain evidence="1">Huo1</strain>
        <tissue evidence="1">Leaf</tissue>
    </source>
</reference>
<dbReference type="EMBL" id="PNBA02000872">
    <property type="protein sequence ID" value="KAG6382835.1"/>
    <property type="molecule type" value="Genomic_DNA"/>
</dbReference>
<name>A0A8X8VV03_SALSN</name>
<protein>
    <submittedName>
        <fullName evidence="1">Uncharacterized protein</fullName>
    </submittedName>
</protein>
<proteinExistence type="predicted"/>
<sequence length="134" mass="15229">MITSSIIIVCHLISSSAGKKRKTYSAFAIFSTQQKAIKAFENIDGELEKVCNRCLYYFLDSCGRPQKLVKFELDSGTTGSFYVCKIVADNSVGDEQRRGQQKMTVLGQRKSQEQMKLWYSLRILINAWIIAKCI</sequence>
<evidence type="ECO:0000313" key="2">
    <source>
        <dbReference type="Proteomes" id="UP000298416"/>
    </source>
</evidence>
<organism evidence="1">
    <name type="scientific">Salvia splendens</name>
    <name type="common">Scarlet sage</name>
    <dbReference type="NCBI Taxonomy" id="180675"/>
    <lineage>
        <taxon>Eukaryota</taxon>
        <taxon>Viridiplantae</taxon>
        <taxon>Streptophyta</taxon>
        <taxon>Embryophyta</taxon>
        <taxon>Tracheophyta</taxon>
        <taxon>Spermatophyta</taxon>
        <taxon>Magnoliopsida</taxon>
        <taxon>eudicotyledons</taxon>
        <taxon>Gunneridae</taxon>
        <taxon>Pentapetalae</taxon>
        <taxon>asterids</taxon>
        <taxon>lamiids</taxon>
        <taxon>Lamiales</taxon>
        <taxon>Lamiaceae</taxon>
        <taxon>Nepetoideae</taxon>
        <taxon>Mentheae</taxon>
        <taxon>Salviinae</taxon>
        <taxon>Salvia</taxon>
        <taxon>Salvia subgen. Calosphace</taxon>
        <taxon>core Calosphace</taxon>
    </lineage>
</organism>
<gene>
    <name evidence="1" type="ORF">SASPL_157445</name>
</gene>
<reference evidence="1" key="1">
    <citation type="submission" date="2018-01" db="EMBL/GenBank/DDBJ databases">
        <authorList>
            <person name="Mao J.F."/>
        </authorList>
    </citation>
    <scope>NUCLEOTIDE SEQUENCE</scope>
    <source>
        <strain evidence="1">Huo1</strain>
        <tissue evidence="1">Leaf</tissue>
    </source>
</reference>
<evidence type="ECO:0000313" key="1">
    <source>
        <dbReference type="EMBL" id="KAG6382835.1"/>
    </source>
</evidence>
<comment type="caution">
    <text evidence="1">The sequence shown here is derived from an EMBL/GenBank/DDBJ whole genome shotgun (WGS) entry which is preliminary data.</text>
</comment>
<dbReference type="Proteomes" id="UP000298416">
    <property type="component" value="Unassembled WGS sequence"/>
</dbReference>
<accession>A0A8X8VV03</accession>